<dbReference type="Gene3D" id="3.40.50.620">
    <property type="entry name" value="HUPs"/>
    <property type="match status" value="2"/>
</dbReference>
<feature type="coiled-coil region" evidence="8">
    <location>
        <begin position="816"/>
        <end position="871"/>
    </location>
</feature>
<reference evidence="12 13" key="1">
    <citation type="submission" date="2019-07" db="EMBL/GenBank/DDBJ databases">
        <title>SAR11 Genome Evolution.</title>
        <authorList>
            <person name="Giovannoni S."/>
        </authorList>
    </citation>
    <scope>NUCLEOTIDE SEQUENCE [LARGE SCALE GENOMIC DNA]</scope>
    <source>
        <strain evidence="12 13">HTCC9565</strain>
    </source>
</reference>
<dbReference type="InterPro" id="IPR009080">
    <property type="entry name" value="tRNAsynth_Ia_anticodon-bd"/>
</dbReference>
<evidence type="ECO:0000313" key="12">
    <source>
        <dbReference type="EMBL" id="NMN68057.1"/>
    </source>
</evidence>
<dbReference type="CDD" id="cd00817">
    <property type="entry name" value="ValRS_core"/>
    <property type="match status" value="1"/>
</dbReference>
<evidence type="ECO:0000259" key="9">
    <source>
        <dbReference type="Pfam" id="PF00133"/>
    </source>
</evidence>
<dbReference type="Pfam" id="PF00133">
    <property type="entry name" value="tRNA-synt_1"/>
    <property type="match status" value="1"/>
</dbReference>
<evidence type="ECO:0000256" key="1">
    <source>
        <dbReference type="ARBA" id="ARBA00022490"/>
    </source>
</evidence>
<comment type="domain">
    <text evidence="8">ValRS has two distinct active sites: one for aminoacylation and one for editing. The misactivated threonine is translocated from the active site to the editing site.</text>
</comment>
<comment type="subcellular location">
    <subcellularLocation>
        <location evidence="8">Cytoplasm</location>
    </subcellularLocation>
</comment>
<keyword evidence="6 8" id="KW-0030">Aminoacyl-tRNA synthetase</keyword>
<name>A0ABX1T3A5_PELUQ</name>
<keyword evidence="5 8" id="KW-0648">Protein biosynthesis</keyword>
<keyword evidence="1 8" id="KW-0963">Cytoplasm</keyword>
<dbReference type="NCBIfam" id="TIGR00422">
    <property type="entry name" value="valS"/>
    <property type="match status" value="1"/>
</dbReference>
<dbReference type="PROSITE" id="PS00178">
    <property type="entry name" value="AA_TRNA_LIGASE_I"/>
    <property type="match status" value="1"/>
</dbReference>
<feature type="binding site" evidence="8">
    <location>
        <position position="528"/>
    </location>
    <ligand>
        <name>ATP</name>
        <dbReference type="ChEBI" id="CHEBI:30616"/>
    </ligand>
</feature>
<dbReference type="SUPFAM" id="SSF47323">
    <property type="entry name" value="Anticodon-binding domain of a subclass of class I aminoacyl-tRNA synthetases"/>
    <property type="match status" value="1"/>
</dbReference>
<evidence type="ECO:0000256" key="3">
    <source>
        <dbReference type="ARBA" id="ARBA00022741"/>
    </source>
</evidence>
<sequence length="875" mass="102008">MSNDKYIHTDVEDKIYSYWEKNNLFKPTKNKKKFSVVIPPPNVTGSLHMGHALNNSIQDLLVRYHRMNNYETLWQPGTDHAGIATQALVEKKLSAERIDKNEIGREKFIEKVWEWKEEHGDIILNQLKKLGCSCDWSRNAFTMDENLSKSVLKVFVELHKKGLIYKDKKLVNWDTVLKTAISDLEVDQREVNSKIYYIQYPIEDSDDFITIATTRPETMLGDTAIAVNPKDDRFKNLVGKFVTVPIVGRKIKIIEDDYADPELGTGALKITPAHDFNDYEVGQRNSLEIINIFTEGGKVNDNAPKEYIGLDRFEARKRILKELKEKEFFVKEENIKNKVPYGDRSNSIIEPFLTEQWFVDAKKLSVKAKDIVNSKKTNFFPANWSKTYFQWMNNIEPWCISRQLWWGHQIPAWYGPDKKIFVAINENEAKAEAKKFYNKEVNLIRDPDVLDTWFSSGLWPFATLGWPDNKEYLDKFYPTSVLVTGFDIIFFWVARMIMFGMEFLNKEPFKDIYVHALVKDEKGQKMSKSKGNVINPLDLIEKYSADALRFTLLSMASPGTDVKLSEDRVKGYRNFLNKLWNANNFLITNNCDFSKIEEKPNLIININKWIYLELIETKNKIEKNLKDYRFDEAAKNAYQFTWHSYCDWYLELSKTILFSEDEKAKDEVRQVSAYVFKQILIILHPFIPFVTEEIWLNNKFDKSGKDFLMLANWPSGEPKKDISTNQVEKIISIVSELRSFKNELSVGPGSFIDISVESVSKKEQSFFNENEVILKKLGRIKNLHNKDLDKPSATLVVSGDLFKVYFDEDVDLELIKKNLTKRKNKYQVEMDKISERLANKSFVDRAPKDIVDQEKNNYNNLKNDVERITITIKGI</sequence>
<evidence type="ECO:0000259" key="10">
    <source>
        <dbReference type="Pfam" id="PF08264"/>
    </source>
</evidence>
<comment type="catalytic activity">
    <reaction evidence="7 8">
        <text>tRNA(Val) + L-valine + ATP = L-valyl-tRNA(Val) + AMP + diphosphate</text>
        <dbReference type="Rhea" id="RHEA:10704"/>
        <dbReference type="Rhea" id="RHEA-COMP:9672"/>
        <dbReference type="Rhea" id="RHEA-COMP:9708"/>
        <dbReference type="ChEBI" id="CHEBI:30616"/>
        <dbReference type="ChEBI" id="CHEBI:33019"/>
        <dbReference type="ChEBI" id="CHEBI:57762"/>
        <dbReference type="ChEBI" id="CHEBI:78442"/>
        <dbReference type="ChEBI" id="CHEBI:78537"/>
        <dbReference type="ChEBI" id="CHEBI:456215"/>
        <dbReference type="EC" id="6.1.1.9"/>
    </reaction>
</comment>
<dbReference type="SUPFAM" id="SSF46589">
    <property type="entry name" value="tRNA-binding arm"/>
    <property type="match status" value="1"/>
</dbReference>
<comment type="similarity">
    <text evidence="8">Belongs to the class-I aminoacyl-tRNA synthetase family. ValS type 1 subfamily.</text>
</comment>
<evidence type="ECO:0000313" key="13">
    <source>
        <dbReference type="Proteomes" id="UP001166004"/>
    </source>
</evidence>
<keyword evidence="3 8" id="KW-0547">Nucleotide-binding</keyword>
<evidence type="ECO:0000256" key="7">
    <source>
        <dbReference type="ARBA" id="ARBA00047552"/>
    </source>
</evidence>
<feature type="domain" description="Methionyl/Valyl/Leucyl/Isoleucyl-tRNA synthetase anticodon-binding" evidence="10">
    <location>
        <begin position="607"/>
        <end position="750"/>
    </location>
</feature>
<comment type="function">
    <text evidence="8">Catalyzes the attachment of valine to tRNA(Val). As ValRS can inadvertently accommodate and process structurally similar amino acids such as threonine, to avoid such errors, it has a 'posttransfer' editing activity that hydrolyzes mischarged Thr-tRNA(Val) in a tRNA-dependent manner.</text>
</comment>
<comment type="domain">
    <text evidence="8">The C-terminal coiled-coil domain is crucial for aminoacylation activity.</text>
</comment>
<dbReference type="PANTHER" id="PTHR11946">
    <property type="entry name" value="VALYL-TRNA SYNTHETASES"/>
    <property type="match status" value="1"/>
</dbReference>
<dbReference type="SUPFAM" id="SSF50677">
    <property type="entry name" value="ValRS/IleRS/LeuRS editing domain"/>
    <property type="match status" value="1"/>
</dbReference>
<dbReference type="InterPro" id="IPR002300">
    <property type="entry name" value="aa-tRNA-synth_Ia"/>
</dbReference>
<feature type="short sequence motif" description="'KMSKS' region" evidence="8">
    <location>
        <begin position="525"/>
        <end position="529"/>
    </location>
</feature>
<dbReference type="PRINTS" id="PR00986">
    <property type="entry name" value="TRNASYNTHVAL"/>
</dbReference>
<proteinExistence type="inferred from homology"/>
<dbReference type="InterPro" id="IPR019499">
    <property type="entry name" value="Val-tRNA_synth_tRNA-bd"/>
</dbReference>
<keyword evidence="4 8" id="KW-0067">ATP-binding</keyword>
<dbReference type="CDD" id="cd07962">
    <property type="entry name" value="Anticodon_Ia_Val"/>
    <property type="match status" value="1"/>
</dbReference>
<evidence type="ECO:0000256" key="2">
    <source>
        <dbReference type="ARBA" id="ARBA00022598"/>
    </source>
</evidence>
<dbReference type="Pfam" id="PF10458">
    <property type="entry name" value="Val_tRNA-synt_C"/>
    <property type="match status" value="1"/>
</dbReference>
<evidence type="ECO:0000256" key="6">
    <source>
        <dbReference type="ARBA" id="ARBA00023146"/>
    </source>
</evidence>
<keyword evidence="2 8" id="KW-0436">Ligase</keyword>
<dbReference type="InterPro" id="IPR010978">
    <property type="entry name" value="tRNA-bd_arm"/>
</dbReference>
<keyword evidence="8" id="KW-0175">Coiled coil</keyword>
<dbReference type="Gene3D" id="1.10.287.380">
    <property type="entry name" value="Valyl-tRNA synthetase, C-terminal domain"/>
    <property type="match status" value="1"/>
</dbReference>
<protein>
    <recommendedName>
        <fullName evidence="8">Valine--tRNA ligase</fullName>
        <ecNumber evidence="8">6.1.1.9</ecNumber>
    </recommendedName>
    <alternativeName>
        <fullName evidence="8">Valyl-tRNA synthetase</fullName>
        <shortName evidence="8">ValRS</shortName>
    </alternativeName>
</protein>
<accession>A0ABX1T3A5</accession>
<feature type="domain" description="Aminoacyl-tRNA synthetase class Ia" evidence="9">
    <location>
        <begin position="14"/>
        <end position="565"/>
    </location>
</feature>
<dbReference type="HAMAP" id="MF_02004">
    <property type="entry name" value="Val_tRNA_synth_type1"/>
    <property type="match status" value="1"/>
</dbReference>
<dbReference type="InterPro" id="IPR033705">
    <property type="entry name" value="Anticodon_Ia_Val"/>
</dbReference>
<dbReference type="PANTHER" id="PTHR11946:SF93">
    <property type="entry name" value="VALINE--TRNA LIGASE, CHLOROPLASTIC_MITOCHONDRIAL 2"/>
    <property type="match status" value="1"/>
</dbReference>
<feature type="domain" description="Valyl-tRNA synthetase tRNA-binding arm" evidence="11">
    <location>
        <begin position="811"/>
        <end position="870"/>
    </location>
</feature>
<dbReference type="InterPro" id="IPR037118">
    <property type="entry name" value="Val-tRNA_synth_C_sf"/>
</dbReference>
<dbReference type="InterPro" id="IPR009008">
    <property type="entry name" value="Val/Leu/Ile-tRNA-synth_edit"/>
</dbReference>
<comment type="caution">
    <text evidence="12">The sequence shown here is derived from an EMBL/GenBank/DDBJ whole genome shotgun (WGS) entry which is preliminary data.</text>
</comment>
<dbReference type="InterPro" id="IPR001412">
    <property type="entry name" value="aa-tRNA-synth_I_CS"/>
</dbReference>
<gene>
    <name evidence="8" type="primary">valS</name>
    <name evidence="12" type="ORF">VP91_00012160</name>
</gene>
<evidence type="ECO:0000256" key="8">
    <source>
        <dbReference type="HAMAP-Rule" id="MF_02004"/>
    </source>
</evidence>
<dbReference type="InterPro" id="IPR013155">
    <property type="entry name" value="M/V/L/I-tRNA-synth_anticd-bd"/>
</dbReference>
<dbReference type="RefSeq" id="WP_169036553.1">
    <property type="nucleotide sequence ID" value="NZ_LANA01000002.1"/>
</dbReference>
<dbReference type="InterPro" id="IPR014729">
    <property type="entry name" value="Rossmann-like_a/b/a_fold"/>
</dbReference>
<dbReference type="EC" id="6.1.1.9" evidence="8"/>
<feature type="short sequence motif" description="'HIGH' region" evidence="8">
    <location>
        <begin position="41"/>
        <end position="51"/>
    </location>
</feature>
<dbReference type="SUPFAM" id="SSF52374">
    <property type="entry name" value="Nucleotidylyl transferase"/>
    <property type="match status" value="1"/>
</dbReference>
<dbReference type="NCBIfam" id="NF004349">
    <property type="entry name" value="PRK05729.1"/>
    <property type="match status" value="1"/>
</dbReference>
<evidence type="ECO:0000259" key="11">
    <source>
        <dbReference type="Pfam" id="PF10458"/>
    </source>
</evidence>
<organism evidence="12 13">
    <name type="scientific">Pelagibacter ubique</name>
    <dbReference type="NCBI Taxonomy" id="198252"/>
    <lineage>
        <taxon>Bacteria</taxon>
        <taxon>Pseudomonadati</taxon>
        <taxon>Pseudomonadota</taxon>
        <taxon>Alphaproteobacteria</taxon>
        <taxon>Candidatus Pelagibacterales</taxon>
        <taxon>Candidatus Pelagibacteraceae</taxon>
        <taxon>Candidatus Pelagibacter</taxon>
    </lineage>
</organism>
<dbReference type="Pfam" id="PF08264">
    <property type="entry name" value="Anticodon_1"/>
    <property type="match status" value="1"/>
</dbReference>
<evidence type="ECO:0000256" key="4">
    <source>
        <dbReference type="ARBA" id="ARBA00022840"/>
    </source>
</evidence>
<comment type="subunit">
    <text evidence="8">Monomer.</text>
</comment>
<dbReference type="Gene3D" id="1.10.730.10">
    <property type="entry name" value="Isoleucyl-tRNA Synthetase, Domain 1"/>
    <property type="match status" value="1"/>
</dbReference>
<dbReference type="Gene3D" id="3.90.740.10">
    <property type="entry name" value="Valyl/Leucyl/Isoleucyl-tRNA synthetase, editing domain"/>
    <property type="match status" value="1"/>
</dbReference>
<keyword evidence="13" id="KW-1185">Reference proteome</keyword>
<dbReference type="EMBL" id="LANA01000002">
    <property type="protein sequence ID" value="NMN68057.1"/>
    <property type="molecule type" value="Genomic_DNA"/>
</dbReference>
<dbReference type="InterPro" id="IPR002303">
    <property type="entry name" value="Valyl-tRNA_ligase"/>
</dbReference>
<dbReference type="Proteomes" id="UP001166004">
    <property type="component" value="Unassembled WGS sequence"/>
</dbReference>
<evidence type="ECO:0000256" key="5">
    <source>
        <dbReference type="ARBA" id="ARBA00022917"/>
    </source>
</evidence>